<organism evidence="5 6">
    <name type="scientific">Talaromyces rugulosus</name>
    <name type="common">Penicillium rugulosum</name>
    <dbReference type="NCBI Taxonomy" id="121627"/>
    <lineage>
        <taxon>Eukaryota</taxon>
        <taxon>Fungi</taxon>
        <taxon>Dikarya</taxon>
        <taxon>Ascomycota</taxon>
        <taxon>Pezizomycotina</taxon>
        <taxon>Eurotiomycetes</taxon>
        <taxon>Eurotiomycetidae</taxon>
        <taxon>Eurotiales</taxon>
        <taxon>Trichocomaceae</taxon>
        <taxon>Talaromyces</taxon>
        <taxon>Talaromyces sect. Islandici</taxon>
    </lineage>
</organism>
<dbReference type="KEGG" id="trg:TRUGW13939_09695"/>
<dbReference type="OrthoDB" id="6020543at2759"/>
<dbReference type="InterPro" id="IPR001223">
    <property type="entry name" value="Glyco_hydro18_cat"/>
</dbReference>
<feature type="signal peptide" evidence="3">
    <location>
        <begin position="1"/>
        <end position="19"/>
    </location>
</feature>
<name>A0A7H8R810_TALRU</name>
<dbReference type="GO" id="GO:0005975">
    <property type="term" value="P:carbohydrate metabolic process"/>
    <property type="evidence" value="ECO:0007669"/>
    <property type="project" value="InterPro"/>
</dbReference>
<evidence type="ECO:0000256" key="2">
    <source>
        <dbReference type="ARBA" id="ARBA00023295"/>
    </source>
</evidence>
<dbReference type="SUPFAM" id="SSF51445">
    <property type="entry name" value="(Trans)glycosidases"/>
    <property type="match status" value="1"/>
</dbReference>
<dbReference type="InterPro" id="IPR050542">
    <property type="entry name" value="Glycosyl_Hydrlase18_Chitinase"/>
</dbReference>
<dbReference type="RefSeq" id="XP_035348708.1">
    <property type="nucleotide sequence ID" value="XM_035492815.1"/>
</dbReference>
<feature type="chain" id="PRO_5028898723" description="GH18 domain-containing protein" evidence="3">
    <location>
        <begin position="20"/>
        <end position="380"/>
    </location>
</feature>
<keyword evidence="6" id="KW-1185">Reference proteome</keyword>
<evidence type="ECO:0000256" key="3">
    <source>
        <dbReference type="SAM" id="SignalP"/>
    </source>
</evidence>
<dbReference type="PANTHER" id="PTHR45708">
    <property type="entry name" value="ENDOCHITINASE"/>
    <property type="match status" value="1"/>
</dbReference>
<gene>
    <name evidence="5" type="ORF">TRUGW13939_09695</name>
</gene>
<accession>A0A7H8R810</accession>
<evidence type="ECO:0000259" key="4">
    <source>
        <dbReference type="PROSITE" id="PS51910"/>
    </source>
</evidence>
<dbReference type="PANTHER" id="PTHR45708:SF49">
    <property type="entry name" value="ENDOCHITINASE"/>
    <property type="match status" value="1"/>
</dbReference>
<feature type="domain" description="GH18" evidence="4">
    <location>
        <begin position="31"/>
        <end position="330"/>
    </location>
</feature>
<dbReference type="GeneID" id="55997178"/>
<evidence type="ECO:0000256" key="1">
    <source>
        <dbReference type="ARBA" id="ARBA00022801"/>
    </source>
</evidence>
<proteinExistence type="predicted"/>
<protein>
    <recommendedName>
        <fullName evidence="4">GH18 domain-containing protein</fullName>
    </recommendedName>
</protein>
<dbReference type="Pfam" id="PF00704">
    <property type="entry name" value="Glyco_hydro_18"/>
    <property type="match status" value="1"/>
</dbReference>
<dbReference type="PROSITE" id="PS51910">
    <property type="entry name" value="GH18_2"/>
    <property type="match status" value="1"/>
</dbReference>
<evidence type="ECO:0000313" key="6">
    <source>
        <dbReference type="Proteomes" id="UP000509510"/>
    </source>
</evidence>
<reference evidence="6" key="1">
    <citation type="submission" date="2020-06" db="EMBL/GenBank/DDBJ databases">
        <title>A chromosome-scale genome assembly of Talaromyces rugulosus W13939.</title>
        <authorList>
            <person name="Wang B."/>
            <person name="Guo L."/>
            <person name="Ye K."/>
            <person name="Wang L."/>
        </authorList>
    </citation>
    <scope>NUCLEOTIDE SEQUENCE [LARGE SCALE GENOMIC DNA]</scope>
    <source>
        <strain evidence="6">W13939</strain>
    </source>
</reference>
<dbReference type="AlphaFoldDB" id="A0A7H8R810"/>
<dbReference type="InterPro" id="IPR017853">
    <property type="entry name" value="GH"/>
</dbReference>
<dbReference type="EMBL" id="CP055902">
    <property type="protein sequence ID" value="QKX62534.1"/>
    <property type="molecule type" value="Genomic_DNA"/>
</dbReference>
<dbReference type="GO" id="GO:0004568">
    <property type="term" value="F:chitinase activity"/>
    <property type="evidence" value="ECO:0007669"/>
    <property type="project" value="TreeGrafter"/>
</dbReference>
<dbReference type="GO" id="GO:0005576">
    <property type="term" value="C:extracellular region"/>
    <property type="evidence" value="ECO:0007669"/>
    <property type="project" value="TreeGrafter"/>
</dbReference>
<sequence length="380" mass="40564">MHFSTTVNIFSLVATAVSATSHISRSNSSAGEVAVYWGQNGGNTVENNDLSSYCAPDSGVDIIILSFLYEYGNSNSIPSGTIGQSCSISLKGEPSNCDDLASAIETCKSHGVKIILSLGGGSGAYSLQSQAEAEAIGQNLWDAYGNTSQGNIPRPFGKTFVDGWDFDIEKPEGSQYYQYLISVLRSNFASDPSHVYYISGAPQCPLNEPYMRQAIQEAVFDYLWVQFYNNDDCSHPNPINYNDWVDLITTGSSAAAKVFIGVPASTKGANGKISGEKYYMSPSDLAITVTKYTMNSHWGGIMLWDAGFSDANVIGGCTYAQQSKNILNKGSPCSGSGTGTTVTNAPSRTSSLNSTSFVTGPFISQWGQVSVLFSQVPTNS</sequence>
<keyword evidence="2" id="KW-0326">Glycosidase</keyword>
<evidence type="ECO:0000313" key="5">
    <source>
        <dbReference type="EMBL" id="QKX62534.1"/>
    </source>
</evidence>
<keyword evidence="1" id="KW-0378">Hydrolase</keyword>
<dbReference type="Proteomes" id="UP000509510">
    <property type="component" value="Chromosome V"/>
</dbReference>
<dbReference type="Gene3D" id="3.20.20.80">
    <property type="entry name" value="Glycosidases"/>
    <property type="match status" value="1"/>
</dbReference>
<keyword evidence="3" id="KW-0732">Signal</keyword>